<evidence type="ECO:0000256" key="6">
    <source>
        <dbReference type="ARBA" id="ARBA00023288"/>
    </source>
</evidence>
<evidence type="ECO:0000256" key="1">
    <source>
        <dbReference type="ARBA" id="ARBA00022618"/>
    </source>
</evidence>
<evidence type="ECO:0000256" key="5">
    <source>
        <dbReference type="ARBA" id="ARBA00023237"/>
    </source>
</evidence>
<dbReference type="InterPro" id="IPR050330">
    <property type="entry name" value="Bact_OuterMem_StrucFunc"/>
</dbReference>
<reference evidence="11 12" key="1">
    <citation type="submission" date="2021-04" db="EMBL/GenBank/DDBJ databases">
        <title>novel species isolated from subtropical streams in China.</title>
        <authorList>
            <person name="Lu H."/>
        </authorList>
    </citation>
    <scope>NUCLEOTIDE SEQUENCE [LARGE SCALE GENOMIC DNA]</scope>
    <source>
        <strain evidence="11 12">FT147W</strain>
    </source>
</reference>
<keyword evidence="1 8" id="KW-0132">Cell division</keyword>
<keyword evidence="6 8" id="KW-0449">Lipoprotein</keyword>
<keyword evidence="4 8" id="KW-0564">Palmitate</keyword>
<evidence type="ECO:0000256" key="3">
    <source>
        <dbReference type="ARBA" id="ARBA00023136"/>
    </source>
</evidence>
<feature type="chain" id="PRO_5045206111" description="Peptidoglycan-associated lipoprotein" evidence="9">
    <location>
        <begin position="22"/>
        <end position="172"/>
    </location>
</feature>
<dbReference type="InterPro" id="IPR006690">
    <property type="entry name" value="OMPA-like_CS"/>
</dbReference>
<dbReference type="HAMAP" id="MF_02204">
    <property type="entry name" value="Pal"/>
    <property type="match status" value="1"/>
</dbReference>
<dbReference type="Pfam" id="PF00691">
    <property type="entry name" value="OmpA"/>
    <property type="match status" value="1"/>
</dbReference>
<comment type="function">
    <text evidence="8">Part of the Tol-Pal system, which plays a role in outer membrane invagination during cell division and is important for maintaining outer membrane integrity.</text>
</comment>
<feature type="signal peptide" evidence="9">
    <location>
        <begin position="1"/>
        <end position="21"/>
    </location>
</feature>
<accession>A0ABS5H0A8</accession>
<keyword evidence="12" id="KW-1185">Reference proteome</keyword>
<dbReference type="PROSITE" id="PS51123">
    <property type="entry name" value="OMPA_2"/>
    <property type="match status" value="1"/>
</dbReference>
<organism evidence="11 12">
    <name type="scientific">Undibacterium rivi</name>
    <dbReference type="NCBI Taxonomy" id="2828729"/>
    <lineage>
        <taxon>Bacteria</taxon>
        <taxon>Pseudomonadati</taxon>
        <taxon>Pseudomonadota</taxon>
        <taxon>Betaproteobacteria</taxon>
        <taxon>Burkholderiales</taxon>
        <taxon>Oxalobacteraceae</taxon>
        <taxon>Undibacterium</taxon>
    </lineage>
</organism>
<keyword evidence="3 8" id="KW-0472">Membrane</keyword>
<dbReference type="InterPro" id="IPR006665">
    <property type="entry name" value="OmpA-like"/>
</dbReference>
<evidence type="ECO:0000256" key="4">
    <source>
        <dbReference type="ARBA" id="ARBA00023139"/>
    </source>
</evidence>
<dbReference type="PANTHER" id="PTHR30329">
    <property type="entry name" value="STATOR ELEMENT OF FLAGELLAR MOTOR COMPLEX"/>
    <property type="match status" value="1"/>
</dbReference>
<comment type="caution">
    <text evidence="11">The sequence shown here is derived from an EMBL/GenBank/DDBJ whole genome shotgun (WGS) entry which is preliminary data.</text>
</comment>
<dbReference type="PROSITE" id="PS01068">
    <property type="entry name" value="OMPA_1"/>
    <property type="match status" value="1"/>
</dbReference>
<evidence type="ECO:0000256" key="9">
    <source>
        <dbReference type="SAM" id="SignalP"/>
    </source>
</evidence>
<name>A0ABS5H0A8_9BURK</name>
<dbReference type="PRINTS" id="PR01021">
    <property type="entry name" value="OMPADOMAIN"/>
</dbReference>
<evidence type="ECO:0000313" key="12">
    <source>
        <dbReference type="Proteomes" id="UP000682982"/>
    </source>
</evidence>
<dbReference type="InterPro" id="IPR006664">
    <property type="entry name" value="OMP_bac"/>
</dbReference>
<dbReference type="InterPro" id="IPR039001">
    <property type="entry name" value="Pal"/>
</dbReference>
<dbReference type="RefSeq" id="WP_212678229.1">
    <property type="nucleotide sequence ID" value="NZ_JAGSPK010000002.1"/>
</dbReference>
<keyword evidence="5 8" id="KW-0998">Cell outer membrane</keyword>
<feature type="domain" description="OmpA-like" evidence="10">
    <location>
        <begin position="56"/>
        <end position="172"/>
    </location>
</feature>
<evidence type="ECO:0000313" key="11">
    <source>
        <dbReference type="EMBL" id="MBR7792146.1"/>
    </source>
</evidence>
<keyword evidence="7 8" id="KW-0131">Cell cycle</keyword>
<evidence type="ECO:0000256" key="2">
    <source>
        <dbReference type="ARBA" id="ARBA00022729"/>
    </source>
</evidence>
<evidence type="ECO:0000256" key="7">
    <source>
        <dbReference type="ARBA" id="ARBA00023306"/>
    </source>
</evidence>
<dbReference type="InterPro" id="IPR036737">
    <property type="entry name" value="OmpA-like_sf"/>
</dbReference>
<comment type="subcellular location">
    <subcellularLocation>
        <location evidence="8">Cell outer membrane</location>
        <topology evidence="8">Lipid-anchor</topology>
    </subcellularLocation>
</comment>
<proteinExistence type="inferred from homology"/>
<dbReference type="CDD" id="cd07185">
    <property type="entry name" value="OmpA_C-like"/>
    <property type="match status" value="1"/>
</dbReference>
<comment type="subunit">
    <text evidence="8">The Tol-Pal system is composed of five core proteins: the inner membrane proteins TolA, TolQ and TolR, the periplasmic protein TolB and the outer membrane protein Pal. They form a network linking the inner and outer membranes and the peptidoglycan layer.</text>
</comment>
<dbReference type="Gene3D" id="3.30.1330.60">
    <property type="entry name" value="OmpA-like domain"/>
    <property type="match status" value="1"/>
</dbReference>
<protein>
    <recommendedName>
        <fullName evidence="8">Peptidoglycan-associated lipoprotein</fullName>
        <shortName evidence="8">PAL</shortName>
    </recommendedName>
</protein>
<sequence>MNIAKSLACIGAVGFLLSACSSTPTKPVEQKPVPTPMAAKPVATAPAQALIPEYLDPNSPIFKERSVYFDFDNYTVKSDYTALIERQGKYLATHPQLSIKVEGNADERGGAEYNLALGQKRAEAVVRALKVYGVKESQMEAISWGKEKPKASGHDEAAWAQNRRVDLSYPQK</sequence>
<dbReference type="PANTHER" id="PTHR30329:SF21">
    <property type="entry name" value="LIPOPROTEIN YIAD-RELATED"/>
    <property type="match status" value="1"/>
</dbReference>
<evidence type="ECO:0000259" key="10">
    <source>
        <dbReference type="PROSITE" id="PS51123"/>
    </source>
</evidence>
<dbReference type="InterPro" id="IPR014169">
    <property type="entry name" value="Pal_lipo_C"/>
</dbReference>
<evidence type="ECO:0000256" key="8">
    <source>
        <dbReference type="HAMAP-Rule" id="MF_02204"/>
    </source>
</evidence>
<comment type="similarity">
    <text evidence="8">Belongs to the Pal lipoprotein family.</text>
</comment>
<gene>
    <name evidence="8 11" type="primary">pal</name>
    <name evidence="11" type="ORF">KDM87_06005</name>
</gene>
<dbReference type="NCBIfam" id="TIGR02802">
    <property type="entry name" value="Pal_lipo"/>
    <property type="match status" value="1"/>
</dbReference>
<keyword evidence="2 8" id="KW-0732">Signal</keyword>
<dbReference type="EMBL" id="JAGSPK010000002">
    <property type="protein sequence ID" value="MBR7792146.1"/>
    <property type="molecule type" value="Genomic_DNA"/>
</dbReference>
<dbReference type="PROSITE" id="PS51257">
    <property type="entry name" value="PROKAR_LIPOPROTEIN"/>
    <property type="match status" value="1"/>
</dbReference>
<dbReference type="Proteomes" id="UP000682982">
    <property type="component" value="Unassembled WGS sequence"/>
</dbReference>
<dbReference type="SUPFAM" id="SSF103088">
    <property type="entry name" value="OmpA-like"/>
    <property type="match status" value="1"/>
</dbReference>